<evidence type="ECO:0000256" key="1">
    <source>
        <dbReference type="ARBA" id="ARBA00022729"/>
    </source>
</evidence>
<keyword evidence="4" id="KW-0812">Transmembrane</keyword>
<evidence type="ECO:0000256" key="3">
    <source>
        <dbReference type="SAM" id="MobiDB-lite"/>
    </source>
</evidence>
<organism evidence="6 7">
    <name type="scientific">Pyramidobacter piscolens W5455</name>
    <dbReference type="NCBI Taxonomy" id="352165"/>
    <lineage>
        <taxon>Bacteria</taxon>
        <taxon>Thermotogati</taxon>
        <taxon>Synergistota</taxon>
        <taxon>Synergistia</taxon>
        <taxon>Synergistales</taxon>
        <taxon>Dethiosulfovibrionaceae</taxon>
        <taxon>Pyramidobacter</taxon>
    </lineage>
</organism>
<evidence type="ECO:0000256" key="4">
    <source>
        <dbReference type="SAM" id="Phobius"/>
    </source>
</evidence>
<dbReference type="SUPFAM" id="SSF56300">
    <property type="entry name" value="Metallo-dependent phosphatases"/>
    <property type="match status" value="1"/>
</dbReference>
<evidence type="ECO:0000313" key="6">
    <source>
        <dbReference type="EMBL" id="EFB91420.1"/>
    </source>
</evidence>
<dbReference type="Pfam" id="PF00149">
    <property type="entry name" value="Metallophos"/>
    <property type="match status" value="1"/>
</dbReference>
<dbReference type="InterPro" id="IPR006179">
    <property type="entry name" value="5_nucleotidase/apyrase"/>
</dbReference>
<dbReference type="CDD" id="cd00845">
    <property type="entry name" value="MPP_UshA_N_like"/>
    <property type="match status" value="1"/>
</dbReference>
<name>A0ABM9ZWZ5_9BACT</name>
<feature type="compositionally biased region" description="Basic and acidic residues" evidence="3">
    <location>
        <begin position="10"/>
        <end position="20"/>
    </location>
</feature>
<dbReference type="PRINTS" id="PR01607">
    <property type="entry name" value="APYRASEFAMLY"/>
</dbReference>
<keyword evidence="2" id="KW-0378">Hydrolase</keyword>
<dbReference type="SUPFAM" id="SSF55816">
    <property type="entry name" value="5'-nucleotidase (syn. UDP-sugar hydrolase), C-terminal domain"/>
    <property type="match status" value="1"/>
</dbReference>
<sequence>MKFQTGRGRSSPEKLWHGKGTDTMEKSRKYLFGGLAALTAAFVLLLASGRDQDVKVTAEPRDAVVLYTNDIHCGIDGYSKLAAYRRQMIEAGYETAVVDAGDFIQGEMTGSLTKGADIIALMNAVPYDLAVPGNHEFDYGTANFLALVQKSATFPVLSANFEDLRAHKPVLPPYKILTLGGRQVAFVGVCTPSTYTSSTPKYFEDEKGRQIYGFGEKDFVAKVQAAVDRARQEGAEIVVLLAHLGINGINEGWRSIDVIARTRGIDAVIDGHSHEAFAGEVYKNADGKDVRYSQTGSKFMFFGKMTLAKDGSIRTELIHPGDVDEKKSETSQKAYADVQTLIDRCHEKVAYLNEKLGVAEVPLAIDDPRTGTRRVRMGECSMGDFVADAYRAVLGAPIAVVNGGGVRASVDGPDVTRLDLMNVNPWNNPTCVVEMPGRTLLDLLEFSCRHLPDEENGGFLQVSGLSFEVDPSLKSPVAIDDKGVFAGVGEGAPRRVRNVRVDGEPLRPEAVYAVAGSKYVLLEGGDGNGTLAGVKVLRADGLPTDAECLIKYFTENLRGKVKMEKYGNPLGSGRITIVE</sequence>
<keyword evidence="4" id="KW-1133">Transmembrane helix</keyword>
<keyword evidence="1" id="KW-0732">Signal</keyword>
<comment type="similarity">
    <text evidence="2">Belongs to the 5'-nucleotidase family.</text>
</comment>
<dbReference type="InterPro" id="IPR029052">
    <property type="entry name" value="Metallo-depent_PP-like"/>
</dbReference>
<dbReference type="Gene3D" id="3.60.21.10">
    <property type="match status" value="1"/>
</dbReference>
<dbReference type="SMART" id="SM00854">
    <property type="entry name" value="PGA_cap"/>
    <property type="match status" value="1"/>
</dbReference>
<proteinExistence type="inferred from homology"/>
<dbReference type="Proteomes" id="UP000006462">
    <property type="component" value="Unassembled WGS sequence"/>
</dbReference>
<keyword evidence="7" id="KW-1185">Reference proteome</keyword>
<feature type="region of interest" description="Disordered" evidence="3">
    <location>
        <begin position="1"/>
        <end position="20"/>
    </location>
</feature>
<dbReference type="InterPro" id="IPR004843">
    <property type="entry name" value="Calcineurin-like_PHP"/>
</dbReference>
<keyword evidence="2" id="KW-0547">Nucleotide-binding</keyword>
<comment type="caution">
    <text evidence="6">The sequence shown here is derived from an EMBL/GenBank/DDBJ whole genome shotgun (WGS) entry which is preliminary data.</text>
</comment>
<evidence type="ECO:0000313" key="7">
    <source>
        <dbReference type="Proteomes" id="UP000006462"/>
    </source>
</evidence>
<protein>
    <submittedName>
        <fullName evidence="6">5'-nucleotidase, C-terminal domain protein</fullName>
    </submittedName>
</protein>
<gene>
    <name evidence="6" type="ORF">HMPREF7215_2532</name>
</gene>
<feature type="transmembrane region" description="Helical" evidence="4">
    <location>
        <begin position="30"/>
        <end position="49"/>
    </location>
</feature>
<dbReference type="Pfam" id="PF02872">
    <property type="entry name" value="5_nucleotid_C"/>
    <property type="match status" value="1"/>
</dbReference>
<evidence type="ECO:0000259" key="5">
    <source>
        <dbReference type="SMART" id="SM00854"/>
    </source>
</evidence>
<accession>A0ABM9ZWZ5</accession>
<reference evidence="6 7" key="1">
    <citation type="submission" date="2009-12" db="EMBL/GenBank/DDBJ databases">
        <authorList>
            <person name="Shrivastava S."/>
            <person name="Madupu R."/>
            <person name="Durkin A.S."/>
            <person name="Torralba M."/>
            <person name="Methe B."/>
            <person name="Sutton G.G."/>
            <person name="Strausberg R.L."/>
            <person name="Nelson K.E."/>
        </authorList>
    </citation>
    <scope>NUCLEOTIDE SEQUENCE [LARGE SCALE GENOMIC DNA]</scope>
    <source>
        <strain evidence="6 7">W5455</strain>
    </source>
</reference>
<dbReference type="InterPro" id="IPR019079">
    <property type="entry name" value="Capsule_synth_CapA"/>
</dbReference>
<dbReference type="InterPro" id="IPR036907">
    <property type="entry name" value="5'-Nucleotdase_C_sf"/>
</dbReference>
<dbReference type="EMBL" id="ADFP01000041">
    <property type="protein sequence ID" value="EFB91420.1"/>
    <property type="molecule type" value="Genomic_DNA"/>
</dbReference>
<keyword evidence="4" id="KW-0472">Membrane</keyword>
<dbReference type="Gene3D" id="3.90.780.10">
    <property type="entry name" value="5'-Nucleotidase, C-terminal domain"/>
    <property type="match status" value="1"/>
</dbReference>
<evidence type="ECO:0000256" key="2">
    <source>
        <dbReference type="RuleBase" id="RU362119"/>
    </source>
</evidence>
<feature type="domain" description="Capsule synthesis protein CapA" evidence="5">
    <location>
        <begin position="64"/>
        <end position="297"/>
    </location>
</feature>
<dbReference type="InterPro" id="IPR008334">
    <property type="entry name" value="5'-Nucleotdase_C"/>
</dbReference>
<dbReference type="PANTHER" id="PTHR11575">
    <property type="entry name" value="5'-NUCLEOTIDASE-RELATED"/>
    <property type="match status" value="1"/>
</dbReference>
<dbReference type="PANTHER" id="PTHR11575:SF24">
    <property type="entry name" value="5'-NUCLEOTIDASE"/>
    <property type="match status" value="1"/>
</dbReference>